<evidence type="ECO:0000313" key="1">
    <source>
        <dbReference type="EMBL" id="GBL83406.1"/>
    </source>
</evidence>
<evidence type="ECO:0000313" key="2">
    <source>
        <dbReference type="Proteomes" id="UP000499080"/>
    </source>
</evidence>
<accession>A0A4Y2AWE4</accession>
<proteinExistence type="predicted"/>
<dbReference type="OrthoDB" id="6472685at2759"/>
<keyword evidence="2" id="KW-1185">Reference proteome</keyword>
<dbReference type="AlphaFoldDB" id="A0A4Y2AWE4"/>
<reference evidence="1 2" key="1">
    <citation type="journal article" date="2019" name="Sci. Rep.">
        <title>Orb-weaving spider Araneus ventricosus genome elucidates the spidroin gene catalogue.</title>
        <authorList>
            <person name="Kono N."/>
            <person name="Nakamura H."/>
            <person name="Ohtoshi R."/>
            <person name="Moran D.A.P."/>
            <person name="Shinohara A."/>
            <person name="Yoshida Y."/>
            <person name="Fujiwara M."/>
            <person name="Mori M."/>
            <person name="Tomita M."/>
            <person name="Arakawa K."/>
        </authorList>
    </citation>
    <scope>NUCLEOTIDE SEQUENCE [LARGE SCALE GENOMIC DNA]</scope>
</reference>
<sequence>MVLGGGLRVAIALPRASQTCSMVLRSGDLAGQSIRRISSLSRNSSTRRALCGLALSSIKMNLGANCTPEKANIGLQDLIPIPHTSHSAYFKEMERCSAIQHDACPDH</sequence>
<protein>
    <submittedName>
        <fullName evidence="1">Uncharacterized protein</fullName>
    </submittedName>
</protein>
<organism evidence="1 2">
    <name type="scientific">Araneus ventricosus</name>
    <name type="common">Orbweaver spider</name>
    <name type="synonym">Epeira ventricosa</name>
    <dbReference type="NCBI Taxonomy" id="182803"/>
    <lineage>
        <taxon>Eukaryota</taxon>
        <taxon>Metazoa</taxon>
        <taxon>Ecdysozoa</taxon>
        <taxon>Arthropoda</taxon>
        <taxon>Chelicerata</taxon>
        <taxon>Arachnida</taxon>
        <taxon>Araneae</taxon>
        <taxon>Araneomorphae</taxon>
        <taxon>Entelegynae</taxon>
        <taxon>Araneoidea</taxon>
        <taxon>Araneidae</taxon>
        <taxon>Araneus</taxon>
    </lineage>
</organism>
<dbReference type="Proteomes" id="UP000499080">
    <property type="component" value="Unassembled WGS sequence"/>
</dbReference>
<dbReference type="EMBL" id="BGPR01000032">
    <property type="protein sequence ID" value="GBL83406.1"/>
    <property type="molecule type" value="Genomic_DNA"/>
</dbReference>
<name>A0A4Y2AWE4_ARAVE</name>
<comment type="caution">
    <text evidence="1">The sequence shown here is derived from an EMBL/GenBank/DDBJ whole genome shotgun (WGS) entry which is preliminary data.</text>
</comment>
<gene>
    <name evidence="1" type="ORF">AVEN_110709_1</name>
</gene>